<gene>
    <name evidence="4" type="ORF">IAA53_06060</name>
</gene>
<dbReference type="AlphaFoldDB" id="A0A9D1DHP3"/>
<keyword evidence="1 3" id="KW-0732">Signal</keyword>
<feature type="chain" id="PRO_5039081233" evidence="3">
    <location>
        <begin position="25"/>
        <end position="402"/>
    </location>
</feature>
<comment type="caution">
    <text evidence="4">The sequence shown here is derived from an EMBL/GenBank/DDBJ whole genome shotgun (WGS) entry which is preliminary data.</text>
</comment>
<evidence type="ECO:0000256" key="2">
    <source>
        <dbReference type="SAM" id="MobiDB-lite"/>
    </source>
</evidence>
<proteinExistence type="predicted"/>
<evidence type="ECO:0000256" key="3">
    <source>
        <dbReference type="SAM" id="SignalP"/>
    </source>
</evidence>
<feature type="region of interest" description="Disordered" evidence="2">
    <location>
        <begin position="28"/>
        <end position="52"/>
    </location>
</feature>
<sequence length="402" mass="43870">MKRIVALWLAAVLCLSLAACGKQAAELEKTEDIQTETEQTPAGAGETEPEAEPLEIEAELDAPEETPEAEVPALTATPLALGDQIETAQFTMTFDTLELLPEYDVRLSENSSMSCYVEEGYQLLLVKGHLTNTGMSVISQSAFYCSATVNGEYVVDGYDVDLLFIRDKYFEVDPYTDVDYLLYINVPNKLAELFETVTFEIGFKDDLGMLTTTYNVDGTETVDYENLYALTATLSGAAPQSSAASETAATETAATETAAQTITLGDTIIAADYEFTLTNVEFSYEVLPPNTSSVYTSYPADSGKVYVDVSADVKNTMERNIRMDELFTVSACYDGKYQYPGFTVVGDDNQFIWASSYTAALPLETCKAHGLIECPVEVDTSGKSVVVTIEIDGVPYEYVLRA</sequence>
<reference evidence="4" key="1">
    <citation type="submission" date="2020-10" db="EMBL/GenBank/DDBJ databases">
        <authorList>
            <person name="Gilroy R."/>
        </authorList>
    </citation>
    <scope>NUCLEOTIDE SEQUENCE</scope>
    <source>
        <strain evidence="4">ChiBcec15-4380</strain>
    </source>
</reference>
<reference evidence="4" key="2">
    <citation type="journal article" date="2021" name="PeerJ">
        <title>Extensive microbial diversity within the chicken gut microbiome revealed by metagenomics and culture.</title>
        <authorList>
            <person name="Gilroy R."/>
            <person name="Ravi A."/>
            <person name="Getino M."/>
            <person name="Pursley I."/>
            <person name="Horton D.L."/>
            <person name="Alikhan N.F."/>
            <person name="Baker D."/>
            <person name="Gharbi K."/>
            <person name="Hall N."/>
            <person name="Watson M."/>
            <person name="Adriaenssens E.M."/>
            <person name="Foster-Nyarko E."/>
            <person name="Jarju S."/>
            <person name="Secka A."/>
            <person name="Antonio M."/>
            <person name="Oren A."/>
            <person name="Chaudhuri R.R."/>
            <person name="La Ragione R."/>
            <person name="Hildebrand F."/>
            <person name="Pallen M.J."/>
        </authorList>
    </citation>
    <scope>NUCLEOTIDE SEQUENCE</scope>
    <source>
        <strain evidence="4">ChiBcec15-4380</strain>
    </source>
</reference>
<dbReference type="EMBL" id="DVHE01000048">
    <property type="protein sequence ID" value="HIR50835.1"/>
    <property type="molecule type" value="Genomic_DNA"/>
</dbReference>
<organism evidence="4 5">
    <name type="scientific">Candidatus Avoscillospira avicola</name>
    <dbReference type="NCBI Taxonomy" id="2840706"/>
    <lineage>
        <taxon>Bacteria</taxon>
        <taxon>Bacillati</taxon>
        <taxon>Bacillota</taxon>
        <taxon>Clostridia</taxon>
        <taxon>Eubacteriales</taxon>
        <taxon>Oscillospiraceae</taxon>
        <taxon>Oscillospiraceae incertae sedis</taxon>
        <taxon>Candidatus Avoscillospira</taxon>
    </lineage>
</organism>
<evidence type="ECO:0000313" key="4">
    <source>
        <dbReference type="EMBL" id="HIR50835.1"/>
    </source>
</evidence>
<name>A0A9D1DHP3_9FIRM</name>
<dbReference type="InterPro" id="IPR029050">
    <property type="entry name" value="Immunoprotect_excell_Ig-like"/>
</dbReference>
<dbReference type="PROSITE" id="PS51257">
    <property type="entry name" value="PROKAR_LIPOPROTEIN"/>
    <property type="match status" value="1"/>
</dbReference>
<dbReference type="Proteomes" id="UP000824239">
    <property type="component" value="Unassembled WGS sequence"/>
</dbReference>
<evidence type="ECO:0000313" key="5">
    <source>
        <dbReference type="Proteomes" id="UP000824239"/>
    </source>
</evidence>
<feature type="signal peptide" evidence="3">
    <location>
        <begin position="1"/>
        <end position="24"/>
    </location>
</feature>
<evidence type="ECO:0000256" key="1">
    <source>
        <dbReference type="ARBA" id="ARBA00022729"/>
    </source>
</evidence>
<accession>A0A9D1DHP3</accession>
<dbReference type="Gene3D" id="2.60.40.1240">
    <property type="match status" value="1"/>
</dbReference>
<protein>
    <submittedName>
        <fullName evidence="4">Uncharacterized protein</fullName>
    </submittedName>
</protein>